<dbReference type="Pfam" id="PF04784">
    <property type="entry name" value="DUF547"/>
    <property type="match status" value="1"/>
</dbReference>
<dbReference type="AlphaFoldDB" id="A0A2T0WMN8"/>
<comment type="caution">
    <text evidence="2">The sequence shown here is derived from an EMBL/GenBank/DDBJ whole genome shotgun (WGS) entry which is preliminary data.</text>
</comment>
<reference evidence="2 3" key="1">
    <citation type="submission" date="2018-03" db="EMBL/GenBank/DDBJ databases">
        <title>Genomic Encyclopedia of Archaeal and Bacterial Type Strains, Phase II (KMG-II): from individual species to whole genera.</title>
        <authorList>
            <person name="Goeker M."/>
        </authorList>
    </citation>
    <scope>NUCLEOTIDE SEQUENCE [LARGE SCALE GENOMIC DNA]</scope>
    <source>
        <strain evidence="2 3">DSM 27929</strain>
    </source>
</reference>
<dbReference type="EMBL" id="PVTR01000005">
    <property type="protein sequence ID" value="PRY87968.1"/>
    <property type="molecule type" value="Genomic_DNA"/>
</dbReference>
<dbReference type="PANTHER" id="PTHR34386">
    <property type="entry name" value="GLUTAREDOXIN"/>
    <property type="match status" value="1"/>
</dbReference>
<evidence type="ECO:0000313" key="3">
    <source>
        <dbReference type="Proteomes" id="UP000238157"/>
    </source>
</evidence>
<gene>
    <name evidence="2" type="ORF">CLW00_10588</name>
</gene>
<proteinExistence type="predicted"/>
<dbReference type="GO" id="GO:0045454">
    <property type="term" value="P:cell redox homeostasis"/>
    <property type="evidence" value="ECO:0007669"/>
    <property type="project" value="TreeGrafter"/>
</dbReference>
<evidence type="ECO:0000259" key="1">
    <source>
        <dbReference type="Pfam" id="PF04784"/>
    </source>
</evidence>
<feature type="domain" description="DUF547" evidence="1">
    <location>
        <begin position="90"/>
        <end position="204"/>
    </location>
</feature>
<keyword evidence="3" id="KW-1185">Reference proteome</keyword>
<organism evidence="2 3">
    <name type="scientific">Mongoliibacter ruber</name>
    <dbReference type="NCBI Taxonomy" id="1750599"/>
    <lineage>
        <taxon>Bacteria</taxon>
        <taxon>Pseudomonadati</taxon>
        <taxon>Bacteroidota</taxon>
        <taxon>Cytophagia</taxon>
        <taxon>Cytophagales</taxon>
        <taxon>Cyclobacteriaceae</taxon>
        <taxon>Mongoliibacter</taxon>
    </lineage>
</organism>
<dbReference type="InterPro" id="IPR006869">
    <property type="entry name" value="DUF547"/>
</dbReference>
<name>A0A2T0WMN8_9BACT</name>
<sequence>MKADIHKPKNDTLMKMLFISIFFILINISCNAAPIEGGISNPPSHEIFDNLLKKHVSKDGKVNYKGFINDMATFEKYLTLLSDNAPDRKTWTKDQQLAYWINAYNAFTIKIIADNYPVESIKDLNPTLNIPMVHTVWTKKFIRIGNEEVSLDDIEHKTIRKEFEEPRIHFAVNCASKSCPPLLNEAFMAEKLDSQLDKVAREFINNTKYNKISKDKAEVSQIFSWFKGDFTKKGTLIDYLNKYSKVKISSNAKVSNLKYDWSLNE</sequence>
<dbReference type="InterPro" id="IPR051548">
    <property type="entry name" value="Grx-like_ET"/>
</dbReference>
<protein>
    <submittedName>
        <fullName evidence="2">Uncharacterized protein DUF547</fullName>
    </submittedName>
</protein>
<dbReference type="Proteomes" id="UP000238157">
    <property type="component" value="Unassembled WGS sequence"/>
</dbReference>
<accession>A0A2T0WMN8</accession>
<evidence type="ECO:0000313" key="2">
    <source>
        <dbReference type="EMBL" id="PRY87968.1"/>
    </source>
</evidence>
<dbReference type="PANTHER" id="PTHR34386:SF1">
    <property type="entry name" value="GLUTAREDOXIN-LIKE PROTEIN NRDH"/>
    <property type="match status" value="1"/>
</dbReference>
<dbReference type="GO" id="GO:0009055">
    <property type="term" value="F:electron transfer activity"/>
    <property type="evidence" value="ECO:0007669"/>
    <property type="project" value="TreeGrafter"/>
</dbReference>